<dbReference type="InterPro" id="IPR057601">
    <property type="entry name" value="Oar-like_b-barrel"/>
</dbReference>
<evidence type="ECO:0000259" key="5">
    <source>
        <dbReference type="Pfam" id="PF25183"/>
    </source>
</evidence>
<evidence type="ECO:0000256" key="1">
    <source>
        <dbReference type="ARBA" id="ARBA00004442"/>
    </source>
</evidence>
<evidence type="ECO:0000256" key="4">
    <source>
        <dbReference type="SAM" id="SignalP"/>
    </source>
</evidence>
<gene>
    <name evidence="6" type="ordered locus">Acid_3523</name>
</gene>
<keyword evidence="4" id="KW-0732">Signal</keyword>
<dbReference type="HOGENOM" id="CLU_006298_0_0_0"/>
<organism evidence="6">
    <name type="scientific">Solibacter usitatus (strain Ellin6076)</name>
    <dbReference type="NCBI Taxonomy" id="234267"/>
    <lineage>
        <taxon>Bacteria</taxon>
        <taxon>Pseudomonadati</taxon>
        <taxon>Acidobacteriota</taxon>
        <taxon>Terriglobia</taxon>
        <taxon>Bryobacterales</taxon>
        <taxon>Solibacteraceae</taxon>
        <taxon>Candidatus Solibacter</taxon>
    </lineage>
</organism>
<evidence type="ECO:0000313" key="6">
    <source>
        <dbReference type="EMBL" id="ABJ84495.1"/>
    </source>
</evidence>
<evidence type="ECO:0000256" key="3">
    <source>
        <dbReference type="ARBA" id="ARBA00023237"/>
    </source>
</evidence>
<accession>Q020Z4</accession>
<dbReference type="GO" id="GO:0030246">
    <property type="term" value="F:carbohydrate binding"/>
    <property type="evidence" value="ECO:0007669"/>
    <property type="project" value="InterPro"/>
</dbReference>
<name>Q020Z4_SOLUE</name>
<dbReference type="InterPro" id="IPR036942">
    <property type="entry name" value="Beta-barrel_TonB_sf"/>
</dbReference>
<dbReference type="Gene3D" id="2.40.170.20">
    <property type="entry name" value="TonB-dependent receptor, beta-barrel domain"/>
    <property type="match status" value="1"/>
</dbReference>
<dbReference type="OrthoDB" id="97893at2"/>
<dbReference type="SUPFAM" id="SSF56935">
    <property type="entry name" value="Porins"/>
    <property type="match status" value="1"/>
</dbReference>
<feature type="chain" id="PRO_5004163068" description="TonB-dependent transporter Oar-like beta-barrel domain-containing protein" evidence="4">
    <location>
        <begin position="25"/>
        <end position="1182"/>
    </location>
</feature>
<feature type="domain" description="TonB-dependent transporter Oar-like beta-barrel" evidence="5">
    <location>
        <begin position="244"/>
        <end position="1175"/>
    </location>
</feature>
<keyword evidence="2" id="KW-0472">Membrane</keyword>
<comment type="subcellular location">
    <subcellularLocation>
        <location evidence="1">Cell outer membrane</location>
    </subcellularLocation>
</comment>
<reference evidence="6" key="1">
    <citation type="submission" date="2006-10" db="EMBL/GenBank/DDBJ databases">
        <title>Complete sequence of Solibacter usitatus Ellin6076.</title>
        <authorList>
            <consortium name="US DOE Joint Genome Institute"/>
            <person name="Copeland A."/>
            <person name="Lucas S."/>
            <person name="Lapidus A."/>
            <person name="Barry K."/>
            <person name="Detter J.C."/>
            <person name="Glavina del Rio T."/>
            <person name="Hammon N."/>
            <person name="Israni S."/>
            <person name="Dalin E."/>
            <person name="Tice H."/>
            <person name="Pitluck S."/>
            <person name="Thompson L.S."/>
            <person name="Brettin T."/>
            <person name="Bruce D."/>
            <person name="Han C."/>
            <person name="Tapia R."/>
            <person name="Gilna P."/>
            <person name="Schmutz J."/>
            <person name="Larimer F."/>
            <person name="Land M."/>
            <person name="Hauser L."/>
            <person name="Kyrpides N."/>
            <person name="Mikhailova N."/>
            <person name="Janssen P.H."/>
            <person name="Kuske C.R."/>
            <person name="Richardson P."/>
        </authorList>
    </citation>
    <scope>NUCLEOTIDE SEQUENCE</scope>
    <source>
        <strain evidence="6">Ellin6076</strain>
    </source>
</reference>
<dbReference type="AlphaFoldDB" id="Q020Z4"/>
<dbReference type="eggNOG" id="COG1629">
    <property type="taxonomic scope" value="Bacteria"/>
</dbReference>
<dbReference type="Pfam" id="PF13620">
    <property type="entry name" value="CarboxypepD_reg"/>
    <property type="match status" value="1"/>
</dbReference>
<dbReference type="GO" id="GO:0009279">
    <property type="term" value="C:cell outer membrane"/>
    <property type="evidence" value="ECO:0007669"/>
    <property type="project" value="UniProtKB-SubCell"/>
</dbReference>
<keyword evidence="3" id="KW-0998">Cell outer membrane</keyword>
<sequence precursor="true">MKLSVVIRVTAVTFLLCLSGAALFAQSERGTISGTVTDASGAAVPEVKVTVTERSTNTSVTTVTNSAGDYTLPNLPTGQYNAHFERAGFASAGINGIKLDAAATARADATLTVGSTKQTIEVTAAAAQLQASDSKTSATVTNQMVDQLPLVVSGSVRSPFDLANITPESKNLGGDNGFILGGGQAASYGTTLDGVSTNTSRALSMSWVSSNAPSLEAITEFTVDTNGFKAEYGHAGGGVMTFSSKSGTNQVHGSAYEYLRNNDFDANRFFSNAAGVPRAIYKQSDFGGSFGGPIYIPKIHKGKDKSFFFFAYEGFRNRVGATAFSTTVPTSEMYKGDFSKWVNASGQVIPIYDPTTQVVNATTGAVTRTPFANNQIPTNLIAPEATKALGVFASGAGGQIAPNNGAAPGTAAYVNNNYLVTNGSQVNPINKFSIKGDHYFSAKDHLSGYYGYDREKATPGPNGPSTLPGNYTNYNDLTQSSDVFRMSWDHTFGPTKYNHFYAGGNNWRQNHDSPQEYIGGWKSKFCLPNAPDCDLNLVNFTFSNSYGQWGAPANNGSENTIYSFNDDFTWVKGSHTLKAGGMYQLTHYNGFGRQCVSGCAGFSFTETGRGGDTNFATAGGNPFASLLLGYADSGSLDTIRFIGQQFGYFAGYIQDDWRVSRKLTVNYGVRWENQMPSTGLDDRWSDFSPTTPNPAANNIPGAVIFAGSGPGRVGSRTLADSYFKAFGPRLGFAYTVNDKTVIRGGAGISYGAIASVTGSTHNMGFTLTQSFSNSNNGISPTFTLAQGLPPWTAPPFVNPSVSNGANVAWYQGREGARPPEDLSINLSIQRQISSSMVLEGSYNGVMGSHLQTGLLQYNQLNPAYLAKYGTALLTSSITSAGAVAAGLSSPFPAFTSLWGSRGTVAQALRPFPQYANIDTAAGGGDHSGHSTYHAGIVKLERRFSSGLTFTTSYVFSKLLTDSDSYWPGSAAADFYNRGLEKSIGSYDVTHNFKMSVVYDLPVGKGKPWLSHGVGAYVLGNWRLGFISAYASGTPVSVGTSYSLPIFNGRTPAYVSSYEGWRAQTKGGSFDPAVDNFFVPYGSGPFPLQGTGTALNGLGNETRNNPKVRLFPNLSENLSLAKTFPIKERVKLDFRVETFNTFNRVRFGTGNTQLQSPLFGKLTSNGDLLNTPRTMQLAAKLYF</sequence>
<feature type="signal peptide" evidence="4">
    <location>
        <begin position="1"/>
        <end position="24"/>
    </location>
</feature>
<evidence type="ECO:0000256" key="2">
    <source>
        <dbReference type="ARBA" id="ARBA00023136"/>
    </source>
</evidence>
<dbReference type="EMBL" id="CP000473">
    <property type="protein sequence ID" value="ABJ84495.1"/>
    <property type="molecule type" value="Genomic_DNA"/>
</dbReference>
<dbReference type="KEGG" id="sus:Acid_3523"/>
<dbReference type="Pfam" id="PF25183">
    <property type="entry name" value="OMP_b-brl_4"/>
    <property type="match status" value="1"/>
</dbReference>
<dbReference type="SUPFAM" id="SSF49452">
    <property type="entry name" value="Starch-binding domain-like"/>
    <property type="match status" value="1"/>
</dbReference>
<dbReference type="STRING" id="234267.Acid_3523"/>
<dbReference type="Gene3D" id="2.60.40.1120">
    <property type="entry name" value="Carboxypeptidase-like, regulatory domain"/>
    <property type="match status" value="1"/>
</dbReference>
<dbReference type="InterPro" id="IPR013784">
    <property type="entry name" value="Carb-bd-like_fold"/>
</dbReference>
<dbReference type="InParanoid" id="Q020Z4"/>
<protein>
    <recommendedName>
        <fullName evidence="5">TonB-dependent transporter Oar-like beta-barrel domain-containing protein</fullName>
    </recommendedName>
</protein>
<proteinExistence type="predicted"/>